<gene>
    <name evidence="8" type="ORF">D3273_14035</name>
</gene>
<sequence>MLLDSLHTTNIVAVLLIGLVAGWLASLVVGGGGLWRDLVTGLVGAVVGAFVLRALGVVLPFHDPLVADIVTATIGAVIVVVVARAVA</sequence>
<feature type="transmembrane region" description="Helical" evidence="7">
    <location>
        <begin position="65"/>
        <end position="86"/>
    </location>
</feature>
<evidence type="ECO:0000256" key="1">
    <source>
        <dbReference type="ARBA" id="ARBA00004651"/>
    </source>
</evidence>
<keyword evidence="3" id="KW-1003">Cell membrane</keyword>
<dbReference type="InterPro" id="IPR007341">
    <property type="entry name" value="Transgly_assoc"/>
</dbReference>
<evidence type="ECO:0000256" key="7">
    <source>
        <dbReference type="SAM" id="Phobius"/>
    </source>
</evidence>
<dbReference type="EMBL" id="QYBB01000014">
    <property type="protein sequence ID" value="RYC31491.1"/>
    <property type="molecule type" value="Genomic_DNA"/>
</dbReference>
<dbReference type="RefSeq" id="WP_129227508.1">
    <property type="nucleotide sequence ID" value="NZ_QYBB01000014.1"/>
</dbReference>
<name>A0A4Q2U8M1_9HYPH</name>
<evidence type="ECO:0000256" key="5">
    <source>
        <dbReference type="ARBA" id="ARBA00022989"/>
    </source>
</evidence>
<dbReference type="GO" id="GO:0005886">
    <property type="term" value="C:plasma membrane"/>
    <property type="evidence" value="ECO:0007669"/>
    <property type="project" value="UniProtKB-SubCell"/>
</dbReference>
<dbReference type="Pfam" id="PF04226">
    <property type="entry name" value="Transgly_assoc"/>
    <property type="match status" value="1"/>
</dbReference>
<feature type="transmembrane region" description="Helical" evidence="7">
    <location>
        <begin position="38"/>
        <end position="59"/>
    </location>
</feature>
<comment type="caution">
    <text evidence="8">The sequence shown here is derived from an EMBL/GenBank/DDBJ whole genome shotgun (WGS) entry which is preliminary data.</text>
</comment>
<evidence type="ECO:0000256" key="4">
    <source>
        <dbReference type="ARBA" id="ARBA00022692"/>
    </source>
</evidence>
<dbReference type="PANTHER" id="PTHR33884">
    <property type="entry name" value="UPF0410 PROTEIN YMGE"/>
    <property type="match status" value="1"/>
</dbReference>
<evidence type="ECO:0000313" key="8">
    <source>
        <dbReference type="EMBL" id="RYC31491.1"/>
    </source>
</evidence>
<dbReference type="OrthoDB" id="5296069at2"/>
<comment type="similarity">
    <text evidence="2">Belongs to the UPF0410 family.</text>
</comment>
<keyword evidence="9" id="KW-1185">Reference proteome</keyword>
<keyword evidence="6 7" id="KW-0472">Membrane</keyword>
<evidence type="ECO:0000256" key="2">
    <source>
        <dbReference type="ARBA" id="ARBA00011006"/>
    </source>
</evidence>
<reference evidence="8 9" key="2">
    <citation type="submission" date="2019-02" db="EMBL/GenBank/DDBJ databases">
        <title>'Lichenibacterium ramalinii' gen. nov. sp. nov., 'Lichenibacterium minor' gen. nov. sp. nov.</title>
        <authorList>
            <person name="Pankratov T."/>
        </authorList>
    </citation>
    <scope>NUCLEOTIDE SEQUENCE [LARGE SCALE GENOMIC DNA]</scope>
    <source>
        <strain evidence="8 9">RmlP026</strain>
    </source>
</reference>
<evidence type="ECO:0000256" key="6">
    <source>
        <dbReference type="ARBA" id="ARBA00023136"/>
    </source>
</evidence>
<dbReference type="Proteomes" id="UP000290759">
    <property type="component" value="Unassembled WGS sequence"/>
</dbReference>
<reference evidence="8 9" key="1">
    <citation type="submission" date="2018-12" db="EMBL/GenBank/DDBJ databases">
        <authorList>
            <person name="Grouzdev D.S."/>
            <person name="Krutkina M.S."/>
        </authorList>
    </citation>
    <scope>NUCLEOTIDE SEQUENCE [LARGE SCALE GENOMIC DNA]</scope>
    <source>
        <strain evidence="8 9">RmlP026</strain>
    </source>
</reference>
<keyword evidence="5 7" id="KW-1133">Transmembrane helix</keyword>
<keyword evidence="4 7" id="KW-0812">Transmembrane</keyword>
<comment type="subcellular location">
    <subcellularLocation>
        <location evidence="1">Cell membrane</location>
        <topology evidence="1">Multi-pass membrane protein</topology>
    </subcellularLocation>
</comment>
<feature type="transmembrane region" description="Helical" evidence="7">
    <location>
        <begin position="12"/>
        <end position="31"/>
    </location>
</feature>
<dbReference type="AlphaFoldDB" id="A0A4Q2U8M1"/>
<evidence type="ECO:0000313" key="9">
    <source>
        <dbReference type="Proteomes" id="UP000290759"/>
    </source>
</evidence>
<dbReference type="PANTHER" id="PTHR33884:SF3">
    <property type="entry name" value="UPF0410 PROTEIN YMGE"/>
    <property type="match status" value="1"/>
</dbReference>
<accession>A0A4Q2U8M1</accession>
<evidence type="ECO:0000256" key="3">
    <source>
        <dbReference type="ARBA" id="ARBA00022475"/>
    </source>
</evidence>
<protein>
    <submittedName>
        <fullName evidence="8">GlsB/YeaQ/YmgE family stress response membrane protein</fullName>
    </submittedName>
</protein>
<proteinExistence type="inferred from homology"/>
<organism evidence="8 9">
    <name type="scientific">Lichenibacterium minor</name>
    <dbReference type="NCBI Taxonomy" id="2316528"/>
    <lineage>
        <taxon>Bacteria</taxon>
        <taxon>Pseudomonadati</taxon>
        <taxon>Pseudomonadota</taxon>
        <taxon>Alphaproteobacteria</taxon>
        <taxon>Hyphomicrobiales</taxon>
        <taxon>Lichenihabitantaceae</taxon>
        <taxon>Lichenibacterium</taxon>
    </lineage>
</organism>